<comment type="similarity">
    <text evidence="1">Belongs to the stealth family.</text>
</comment>
<dbReference type="InterPro" id="IPR047141">
    <property type="entry name" value="Stealth"/>
</dbReference>
<dbReference type="Pfam" id="PF17101">
    <property type="entry name" value="Stealth_CR1"/>
    <property type="match status" value="1"/>
</dbReference>
<dbReference type="AlphaFoldDB" id="A0A7K0CQH2"/>
<gene>
    <name evidence="12" type="primary">gtf1_2</name>
    <name evidence="12" type="ORF">SRB5_59280</name>
</gene>
<keyword evidence="4" id="KW-0270">Exopolysaccharide synthesis</keyword>
<dbReference type="PANTHER" id="PTHR24045">
    <property type="match status" value="1"/>
</dbReference>
<dbReference type="Gene3D" id="3.40.50.2000">
    <property type="entry name" value="Glycogen Phosphorylase B"/>
    <property type="match status" value="2"/>
</dbReference>
<organism evidence="12 13">
    <name type="scientific">Streptomyces smaragdinus</name>
    <dbReference type="NCBI Taxonomy" id="2585196"/>
    <lineage>
        <taxon>Bacteria</taxon>
        <taxon>Bacillati</taxon>
        <taxon>Actinomycetota</taxon>
        <taxon>Actinomycetes</taxon>
        <taxon>Kitasatosporales</taxon>
        <taxon>Streptomycetaceae</taxon>
        <taxon>Streptomyces</taxon>
    </lineage>
</organism>
<feature type="domain" description="Stealth protein CR3 conserved region 3" evidence="10">
    <location>
        <begin position="820"/>
        <end position="867"/>
    </location>
</feature>
<dbReference type="EC" id="2.4.1.-" evidence="12"/>
<feature type="domain" description="Glycosyl transferase family 1" evidence="6">
    <location>
        <begin position="207"/>
        <end position="362"/>
    </location>
</feature>
<reference evidence="12 13" key="1">
    <citation type="submission" date="2019-10" db="EMBL/GenBank/DDBJ databases">
        <title>Streptomyces smaragdinus sp. nov. and Streptomyces fabii sp. nov., isolated from the gut of fungus growing-termite Macrotermes natalensis.</title>
        <authorList>
            <person name="Schwitalla J."/>
            <person name="Benndorf R."/>
            <person name="Martin K."/>
            <person name="De Beer W."/>
            <person name="Kaster A.-K."/>
            <person name="Vollmers J."/>
            <person name="Poulsen M."/>
            <person name="Beemelmanns C."/>
        </authorList>
    </citation>
    <scope>NUCLEOTIDE SEQUENCE [LARGE SCALE GENOMIC DNA]</scope>
    <source>
        <strain evidence="12 13">RB5</strain>
    </source>
</reference>
<dbReference type="InterPro" id="IPR031357">
    <property type="entry name" value="Stealth_CR3"/>
</dbReference>
<comment type="caution">
    <text evidence="12">The sequence shown here is derived from an EMBL/GenBank/DDBJ whole genome shotgun (WGS) entry which is preliminary data.</text>
</comment>
<dbReference type="InterPro" id="IPR001296">
    <property type="entry name" value="Glyco_trans_1"/>
</dbReference>
<evidence type="ECO:0000259" key="9">
    <source>
        <dbReference type="Pfam" id="PF17101"/>
    </source>
</evidence>
<evidence type="ECO:0000313" key="12">
    <source>
        <dbReference type="EMBL" id="MQY15738.1"/>
    </source>
</evidence>
<proteinExistence type="inferred from homology"/>
<dbReference type="PANTHER" id="PTHR24045:SF0">
    <property type="entry name" value="N-ACETYLGLUCOSAMINE-1-PHOSPHOTRANSFERASE SUBUNITS ALPHA_BETA"/>
    <property type="match status" value="1"/>
</dbReference>
<evidence type="ECO:0000259" key="11">
    <source>
        <dbReference type="Pfam" id="PF17103"/>
    </source>
</evidence>
<sequence>MRITFLITWVDEMGGTELAVLTQARHLAATGHEVEVVSVFRTRAESFFPAGDRVAVRYLVDRTGPWPRPVRDHTLDEDTCRTLAARRSTLIDPLWEPAFDGLSDTELDLALRTLDTDVVVTASPALMSAVTDLAPAGVVTVHQEHRPSQHRGGTGGPLLARAPEVDAVVVLTEWTKGWFEESLGAAAPRLEAIPNAVPDGFRPRSARTGKTVVVARRLVADKQVDHAVIAFGKALVEHPGWRLRIFGEGPLTGSLRRLVGELGLHNSVELLGPTRRMTDEWAKASFTVLPSQTEGFGLVLVEAFAAGVPAVAYDVPTGPAEIVRHGVDGLLVPAGDTEALAAAMGRLMGDEELLHRLGERAARGAGRFAAGEVNARWEALFQELYAGRQDPGRLARRADRAARRRAVSAGGGFQPQAPASRVSPSRGVQRAREDELAATSRTKLVRSAGRLAEVRDDLLAGDAFDENLRLAAGALRAAGIPYVLLRVATGHPRARLAVDAALRADVYAALASACAGQAVYAELLGPAVDAPGAVLAERLPEVGEVAGLRVYRPYVTGGRTLRYGATYGCDVEFWPAGARGHTTPTRAHALGDTLPCVRPDAVTRVRGRVYGTLKAFTQHLVTDIGFPVDAVYTWVDDADPAWRARLDARRAELGLEPAQSGTAGDAPVRFRNRDELRYSLRSLAMHAPWIRRIFLVTDDQTPSWLAAGHPGLHLVPHREIFADPSALPVFNSHAIESQLHRIDGLAEHFLYLNDDVFLGRTVTPGTFFRGHGGTRFFWSTTAVPPGEATAADEPVFAAAKNNRALLRTRFGAVPTHCFLHTPHALRRSVLTRLHEEFPDALARTARSPLRDWRDVSPLSSLAHHYGYLTGTAEPSALRYGYVDTGRRAQHPGLSRLLAARSKDAFCLGEGPDSDVPADEQAEVMRAFLEAYFPVKGPYER</sequence>
<keyword evidence="13" id="KW-1185">Reference proteome</keyword>
<evidence type="ECO:0000256" key="3">
    <source>
        <dbReference type="ARBA" id="ARBA00022679"/>
    </source>
</evidence>
<dbReference type="Pfam" id="PF17103">
    <property type="entry name" value="Stealth_CR4"/>
    <property type="match status" value="1"/>
</dbReference>
<dbReference type="InterPro" id="IPR031358">
    <property type="entry name" value="Stealth_CR1"/>
</dbReference>
<feature type="domain" description="Stealth protein CR4 conserved region 4" evidence="11">
    <location>
        <begin position="895"/>
        <end position="940"/>
    </location>
</feature>
<dbReference type="GO" id="GO:0016757">
    <property type="term" value="F:glycosyltransferase activity"/>
    <property type="evidence" value="ECO:0007669"/>
    <property type="project" value="UniProtKB-KW"/>
</dbReference>
<feature type="domain" description="Stealth protein CR2 conserved region 2" evidence="7">
    <location>
        <begin position="669"/>
        <end position="774"/>
    </location>
</feature>
<accession>A0A7K0CQH2</accession>
<dbReference type="Proteomes" id="UP000466345">
    <property type="component" value="Unassembled WGS sequence"/>
</dbReference>
<feature type="domain" description="Stealth protein CR1 conserved region 1" evidence="9">
    <location>
        <begin position="626"/>
        <end position="653"/>
    </location>
</feature>
<dbReference type="Pfam" id="PF13439">
    <property type="entry name" value="Glyco_transf_4"/>
    <property type="match status" value="1"/>
</dbReference>
<feature type="region of interest" description="Disordered" evidence="5">
    <location>
        <begin position="405"/>
        <end position="434"/>
    </location>
</feature>
<dbReference type="CDD" id="cd03820">
    <property type="entry name" value="GT4_AmsD-like"/>
    <property type="match status" value="1"/>
</dbReference>
<feature type="domain" description="Glycosyltransferase subfamily 4-like N-terminal" evidence="8">
    <location>
        <begin position="13"/>
        <end position="197"/>
    </location>
</feature>
<dbReference type="Pfam" id="PF11380">
    <property type="entry name" value="Stealth_CR2"/>
    <property type="match status" value="1"/>
</dbReference>
<name>A0A7K0CQH2_9ACTN</name>
<dbReference type="GO" id="GO:0016772">
    <property type="term" value="F:transferase activity, transferring phosphorus-containing groups"/>
    <property type="evidence" value="ECO:0007669"/>
    <property type="project" value="InterPro"/>
</dbReference>
<evidence type="ECO:0000259" key="10">
    <source>
        <dbReference type="Pfam" id="PF17102"/>
    </source>
</evidence>
<evidence type="ECO:0000256" key="2">
    <source>
        <dbReference type="ARBA" id="ARBA00022676"/>
    </source>
</evidence>
<dbReference type="EMBL" id="WEGJ01000038">
    <property type="protein sequence ID" value="MQY15738.1"/>
    <property type="molecule type" value="Genomic_DNA"/>
</dbReference>
<dbReference type="GO" id="GO:0000271">
    <property type="term" value="P:polysaccharide biosynthetic process"/>
    <property type="evidence" value="ECO:0007669"/>
    <property type="project" value="UniProtKB-KW"/>
</dbReference>
<evidence type="ECO:0000259" key="8">
    <source>
        <dbReference type="Pfam" id="PF13439"/>
    </source>
</evidence>
<dbReference type="InterPro" id="IPR021520">
    <property type="entry name" value="Stealth_CR2"/>
</dbReference>
<evidence type="ECO:0000259" key="6">
    <source>
        <dbReference type="Pfam" id="PF00534"/>
    </source>
</evidence>
<dbReference type="InterPro" id="IPR028098">
    <property type="entry name" value="Glyco_trans_4-like_N"/>
</dbReference>
<keyword evidence="2 12" id="KW-0328">Glycosyltransferase</keyword>
<dbReference type="Pfam" id="PF00534">
    <property type="entry name" value="Glycos_transf_1"/>
    <property type="match status" value="1"/>
</dbReference>
<evidence type="ECO:0000256" key="1">
    <source>
        <dbReference type="ARBA" id="ARBA00007583"/>
    </source>
</evidence>
<evidence type="ECO:0000256" key="5">
    <source>
        <dbReference type="SAM" id="MobiDB-lite"/>
    </source>
</evidence>
<evidence type="ECO:0000313" key="13">
    <source>
        <dbReference type="Proteomes" id="UP000466345"/>
    </source>
</evidence>
<dbReference type="Pfam" id="PF17102">
    <property type="entry name" value="Stealth_CR3"/>
    <property type="match status" value="1"/>
</dbReference>
<dbReference type="InterPro" id="IPR031356">
    <property type="entry name" value="Stealth_CR4"/>
</dbReference>
<evidence type="ECO:0000259" key="7">
    <source>
        <dbReference type="Pfam" id="PF11380"/>
    </source>
</evidence>
<dbReference type="SUPFAM" id="SSF53756">
    <property type="entry name" value="UDP-Glycosyltransferase/glycogen phosphorylase"/>
    <property type="match status" value="1"/>
</dbReference>
<dbReference type="RefSeq" id="WP_153456543.1">
    <property type="nucleotide sequence ID" value="NZ_WEGJ01000038.1"/>
</dbReference>
<evidence type="ECO:0000256" key="4">
    <source>
        <dbReference type="ARBA" id="ARBA00023169"/>
    </source>
</evidence>
<dbReference type="OrthoDB" id="570545at2"/>
<keyword evidence="3 12" id="KW-0808">Transferase</keyword>
<protein>
    <submittedName>
        <fullName evidence="12">Glycosyltransferase Gtf1</fullName>
        <ecNumber evidence="12">2.4.1.-</ecNumber>
    </submittedName>
</protein>